<reference evidence="7 8" key="1">
    <citation type="submission" date="2024-09" db="EMBL/GenBank/DDBJ databases">
        <title>Chromosome-scale assembly of Riccia sorocarpa.</title>
        <authorList>
            <person name="Paukszto L."/>
        </authorList>
    </citation>
    <scope>NUCLEOTIDE SEQUENCE [LARGE SCALE GENOMIC DNA]</scope>
    <source>
        <strain evidence="7">LP-2024</strain>
        <tissue evidence="7">Aerial parts of the thallus</tissue>
    </source>
</reference>
<feature type="transmembrane region" description="Helical" evidence="6">
    <location>
        <begin position="287"/>
        <end position="305"/>
    </location>
</feature>
<feature type="transmembrane region" description="Helical" evidence="6">
    <location>
        <begin position="311"/>
        <end position="331"/>
    </location>
</feature>
<dbReference type="NCBIfam" id="TIGR00797">
    <property type="entry name" value="matE"/>
    <property type="match status" value="1"/>
</dbReference>
<dbReference type="CDD" id="cd13132">
    <property type="entry name" value="MATE_eukaryotic"/>
    <property type="match status" value="1"/>
</dbReference>
<evidence type="ECO:0000256" key="6">
    <source>
        <dbReference type="SAM" id="Phobius"/>
    </source>
</evidence>
<gene>
    <name evidence="7" type="ORF">R1sor_001974</name>
</gene>
<keyword evidence="4 6" id="KW-1133">Transmembrane helix</keyword>
<keyword evidence="5 6" id="KW-0472">Membrane</keyword>
<dbReference type="PANTHER" id="PTHR11206">
    <property type="entry name" value="MULTIDRUG RESISTANCE PROTEIN"/>
    <property type="match status" value="1"/>
</dbReference>
<evidence type="ECO:0000256" key="5">
    <source>
        <dbReference type="ARBA" id="ARBA00023136"/>
    </source>
</evidence>
<dbReference type="EMBL" id="JBJQOH010000006">
    <property type="protein sequence ID" value="KAL3683952.1"/>
    <property type="molecule type" value="Genomic_DNA"/>
</dbReference>
<dbReference type="GO" id="GO:0016020">
    <property type="term" value="C:membrane"/>
    <property type="evidence" value="ECO:0007669"/>
    <property type="project" value="UniProtKB-SubCell"/>
</dbReference>
<protein>
    <recommendedName>
        <fullName evidence="9">MATE efflux family protein</fullName>
    </recommendedName>
</protein>
<comment type="subcellular location">
    <subcellularLocation>
        <location evidence="1">Membrane</location>
        <topology evidence="1">Multi-pass membrane protein</topology>
    </subcellularLocation>
</comment>
<dbReference type="InterPro" id="IPR045069">
    <property type="entry name" value="MATE_euk"/>
</dbReference>
<name>A0ABD3H003_9MARC</name>
<feature type="transmembrane region" description="Helical" evidence="6">
    <location>
        <begin position="98"/>
        <end position="119"/>
    </location>
</feature>
<comment type="similarity">
    <text evidence="2">Belongs to the multi antimicrobial extrusion (MATE) (TC 2.A.66.1) family.</text>
</comment>
<evidence type="ECO:0000313" key="7">
    <source>
        <dbReference type="EMBL" id="KAL3683952.1"/>
    </source>
</evidence>
<accession>A0ABD3H003</accession>
<feature type="transmembrane region" description="Helical" evidence="6">
    <location>
        <begin position="383"/>
        <end position="403"/>
    </location>
</feature>
<feature type="transmembrane region" description="Helical" evidence="6">
    <location>
        <begin position="351"/>
        <end position="371"/>
    </location>
</feature>
<evidence type="ECO:0008006" key="9">
    <source>
        <dbReference type="Google" id="ProtNLM"/>
    </source>
</evidence>
<organism evidence="7 8">
    <name type="scientific">Riccia sorocarpa</name>
    <dbReference type="NCBI Taxonomy" id="122646"/>
    <lineage>
        <taxon>Eukaryota</taxon>
        <taxon>Viridiplantae</taxon>
        <taxon>Streptophyta</taxon>
        <taxon>Embryophyta</taxon>
        <taxon>Marchantiophyta</taxon>
        <taxon>Marchantiopsida</taxon>
        <taxon>Marchantiidae</taxon>
        <taxon>Marchantiales</taxon>
        <taxon>Ricciaceae</taxon>
        <taxon>Riccia</taxon>
    </lineage>
</organism>
<comment type="caution">
    <text evidence="7">The sequence shown here is derived from an EMBL/GenBank/DDBJ whole genome shotgun (WGS) entry which is preliminary data.</text>
</comment>
<dbReference type="Pfam" id="PF01554">
    <property type="entry name" value="MatE"/>
    <property type="match status" value="2"/>
</dbReference>
<feature type="transmembrane region" description="Helical" evidence="6">
    <location>
        <begin position="66"/>
        <end position="86"/>
    </location>
</feature>
<evidence type="ECO:0000256" key="2">
    <source>
        <dbReference type="ARBA" id="ARBA00010199"/>
    </source>
</evidence>
<evidence type="ECO:0000313" key="8">
    <source>
        <dbReference type="Proteomes" id="UP001633002"/>
    </source>
</evidence>
<keyword evidence="8" id="KW-1185">Reference proteome</keyword>
<evidence type="ECO:0000256" key="1">
    <source>
        <dbReference type="ARBA" id="ARBA00004141"/>
    </source>
</evidence>
<evidence type="ECO:0000256" key="3">
    <source>
        <dbReference type="ARBA" id="ARBA00022692"/>
    </source>
</evidence>
<dbReference type="Proteomes" id="UP001633002">
    <property type="component" value="Unassembled WGS sequence"/>
</dbReference>
<feature type="transmembrane region" description="Helical" evidence="6">
    <location>
        <begin position="203"/>
        <end position="223"/>
    </location>
</feature>
<feature type="transmembrane region" description="Helical" evidence="6">
    <location>
        <begin position="157"/>
        <end position="182"/>
    </location>
</feature>
<evidence type="ECO:0000256" key="4">
    <source>
        <dbReference type="ARBA" id="ARBA00022989"/>
    </source>
</evidence>
<sequence length="432" mass="48000">MDHPVKVKNFTRVLRFISALVVRVVELNLECLLQEGLSGGLETSGGRAYGNGQPRLLGYLLQRGQFVLVMFCLPISILWMHAAWVLRHWGQEYEIAALAGHYVIFLLPGLFATALYLPITRFLQVQGVIKPSAVIAAMVLIFHAPLCWLYIHRLGFGVMGAAAANSTSNVLTLLLLVLFLSFERSGILQRTWSGWSRKAFKKLLPFLNLALPACAVTSFQWWVWEIVQIMAGWLPNPEITVSATTISFQTVGLLFMLPLGLGAAASVRVSNELGAQRPAKAKLATRVALRLATVMGVVLAVLLFAEFGQDFSSTALIQWSFKLLSMLHRYWLFRFRNRLQCSILRGSGQQCIGSIINNVALYRGAIPLAYFLGIKRQMGVRGLWLGMMTGILLQLVGQILVAVQTDWEYQAKRAQETVKSNAALTDIKSADY</sequence>
<keyword evidence="3 6" id="KW-0812">Transmembrane</keyword>
<feature type="transmembrane region" description="Helical" evidence="6">
    <location>
        <begin position="243"/>
        <end position="267"/>
    </location>
</feature>
<feature type="transmembrane region" description="Helical" evidence="6">
    <location>
        <begin position="131"/>
        <end position="151"/>
    </location>
</feature>
<proteinExistence type="inferred from homology"/>
<dbReference type="InterPro" id="IPR002528">
    <property type="entry name" value="MATE_fam"/>
</dbReference>
<dbReference type="AlphaFoldDB" id="A0ABD3H003"/>